<dbReference type="InterPro" id="IPR015943">
    <property type="entry name" value="WD40/YVTN_repeat-like_dom_sf"/>
</dbReference>
<feature type="region of interest" description="Disordered" evidence="3">
    <location>
        <begin position="2243"/>
        <end position="2386"/>
    </location>
</feature>
<dbReference type="GO" id="GO:0030286">
    <property type="term" value="C:dynein complex"/>
    <property type="evidence" value="ECO:0007669"/>
    <property type="project" value="InterPro"/>
</dbReference>
<evidence type="ECO:0000313" key="5">
    <source>
        <dbReference type="Proteomes" id="UP000572268"/>
    </source>
</evidence>
<keyword evidence="2" id="KW-0175">Coiled coil</keyword>
<comment type="caution">
    <text evidence="4">The sequence shown here is derived from an EMBL/GenBank/DDBJ whole genome shotgun (WGS) entry which is preliminary data.</text>
</comment>
<sequence>MHADYGTSAAAAAVQEGRVRSSIAGAGTSLPRERHVRIVSPREQKRSVMMFGPEKQGASGKTVVGSPMKTPGRPSAAVDERAQIPARLSRASHVAHPDENIRSARNSEFRGSTSLVSSERRKPHLPKHINYIKTLYASNSGEGGRAAGMEDLDRILAGGQHPVMSSRPSRVGEKVEAVPTPTTTTITTVEEAIGFFASMGSSTSVKFMYLNRPRLSTDPHHFDPYDLVVTTPDQRDREYFTISTSGLVHYCPGEASEHTSLSRWMEESMRFKVLRSMSVFKHYSQRKILAQWRYNVQALLSAIGRMKIVRIEADRCYDLPAFVAAQQRVRDGASPVVMESSSSSSLASPETGRELANGWCLREINARHFSGLSSFNELVIKRLQTVLSGRQTAARLFASSEFGSPSIVIAYGDAGDGGKASATLPSVGGGVVEEIETKLEELVSCIHHTCTAVAADAVNRRAECEKLRAEQAWWSSTRGIAVERRRQRERELARDLAMQNVRRLPSFIRLAEIRCYSAMVELGVSSVRELLKTLGSHPKLLSVTVNFSDDSLPLGCNLDAPSTIAMMPTRAEFSSAFEELLSQTVAAISHPYDDFKHYNRHKMRKFVEVSGDSAGVASNAVERTLVYDQRFAAASEGIFRKLSADFANAHELAERQLVEYRRIYEYGQGWDEEQFVAKMKSMTAEDPEEKSVDAAALQREMALMSEFEYKVERLKPVQSVGVLSVEARKVKQLLTPIPQRALTTMKSLLLSALREKCKATGERYAVLNRELDERPAKLESFVAYLQRLARLKQNELSELEAAKAGVEELHIMARQYKVKLSVDDTVELETLIQLSTECTDRKLPAACEFTRARKRSMLEELHTFGDTIEETARNMKAEILDPDGGFIVLREAVGGWSSADSYCQILGQLGKMKASAVKLEQQMKWACESEKCIDTHAGGPSMMSSESQLRFTEAPVLAQLVEGAERVWTEISLWYKLVSKWREERVESCDIGAWKDACTARAAPAQTELQACKDGLMAGGLMTAQGGNEVERYQPLYEALVQDILEVWQKRNCSALEDIRGLTPRQWEALIQQSGSPLPPKLSTITVSQLEECDFFTSEFIRECLDSVKLSEFQTSIKRPAFKAPAAYGREFGPLLVDTAVAEGLGHGGIALRKMAALRGAQPWRPGSYSGAWKHFFSLFDREALQELEGDFRTTAVANAKILKSRNNSEFTTTDRPPDGPAGVTVVQFLSLCLVQLGLDTPEGRARAGPALAVLLEMIVSFFRLCDRQASGYITWTDCVAWYRPDPSGEAHGPQGLGAIERCAGPLRAVPDSNLVDSFRHGPAGIVSACRGERVDGFNSLLVAGAGTGPPPMRLFTLQKHQLEVWKTLPFNNDGVDLTDASIISAGYCSGDHTAAALLSSRWICFWSTQGTIDECRLKSIVETKRRTTTGLWPSMALGNRWVTCARTAGSAEGPVATDERANYVLDVWDHFERRRVGYLKVPDAYVEGRRSVTTCLLDAGSERLATSSLNGTVLLWDSTVMQAIARLNPQYSSHSLNVKGISGLAYDDTRRLLFTAQFDGLCRAYNAQTTACDQAGAVAVLRGHQRSLSGVAMINGTDTLVTADRSGLVKLWDIRMWTPYQTINPRRVPNFKSFFALGRDRLALVGEKRMHFMSLSEQNSESTSSDPFVASPPPGPPQTVVAMAINHVDREVLVAHPRNVCIYSLSRGELLAKIQFSHLSAGVTITAFAMDEATHERFLIGTSTGRVTSHRVHDGALVEWIGPTRGPEIEAMHQSVTGLAISRPSLKKSAEQPWIAACSSGGSIVFKRLGSPHWQSVDTPGTELQAVYALPKVIVAISTTDRKIFSVDVASGSSRATKLGQEGELVSHCLMQDSQSIALLTTAGRVEVWLCEPGKAPSPQRHVFLHNLSNPARIIPILPSADATSLEDIPPEVYAGLSRIAAPDSGIGYLLAPSLRASTGRLMRQQTKELEAHTSLSESHQEGWRSGPESADEKKHLQIAAECSATGGDLVIVNSTGTVVVLSADGLEERSRFSTNKEDRVRAAVHLTGTSCVLLMRGGGASSGRGGIFEIWDETGELQASTRARGVYQLPSSLAHLGLNVCTTLHAYNVATELIGEDEASRILAGRSRQLSRLNGVPVENNGSGSADDREDCKRLEKPLTSRHQREAPTECPVDEASPLRTPKSLLMENVIRDYAQDDSDGMDGSTALLPYLSQSNSAKSLNTQFSRIESEHWCRQAHRRTYRGPAAPQRPIRRRNSSLTAQSSSLERPVLACEPERSQACDEQGPAASMKTVGRPRSSETSRRPAIMVTLPRPNTASKARPDNRSVSAVVRESLPSSLSTDIAGRRNLRSTLSSASTAATRPTSRVSRSSQRQKKAGKMGSVL</sequence>
<dbReference type="EMBL" id="JABANN010000083">
    <property type="protein sequence ID" value="KAF4672216.1"/>
    <property type="molecule type" value="Genomic_DNA"/>
</dbReference>
<evidence type="ECO:0000313" key="4">
    <source>
        <dbReference type="EMBL" id="KAF4672216.1"/>
    </source>
</evidence>
<feature type="region of interest" description="Disordered" evidence="3">
    <location>
        <begin position="2160"/>
        <end position="2182"/>
    </location>
</feature>
<dbReference type="GO" id="GO:0007018">
    <property type="term" value="P:microtubule-based movement"/>
    <property type="evidence" value="ECO:0007669"/>
    <property type="project" value="InterPro"/>
</dbReference>
<dbReference type="SUPFAM" id="SSF63829">
    <property type="entry name" value="Calcium-dependent phosphotriesterase"/>
    <property type="match status" value="1"/>
</dbReference>
<dbReference type="InterPro" id="IPR026983">
    <property type="entry name" value="DHC"/>
</dbReference>
<feature type="region of interest" description="Disordered" evidence="3">
    <location>
        <begin position="1"/>
        <end position="26"/>
    </location>
</feature>
<feature type="region of interest" description="Disordered" evidence="3">
    <location>
        <begin position="54"/>
        <end position="79"/>
    </location>
</feature>
<feature type="region of interest" description="Disordered" evidence="3">
    <location>
        <begin position="160"/>
        <end position="179"/>
    </location>
</feature>
<dbReference type="PANTHER" id="PTHR45703:SF35">
    <property type="entry name" value="DYNEIN HEAVY CHAIN"/>
    <property type="match status" value="1"/>
</dbReference>
<accession>A0A7J6ML97</accession>
<feature type="region of interest" description="Disordered" evidence="3">
    <location>
        <begin position="1968"/>
        <end position="1994"/>
    </location>
</feature>
<keyword evidence="1" id="KW-0853">WD repeat</keyword>
<dbReference type="PANTHER" id="PTHR45703">
    <property type="entry name" value="DYNEIN HEAVY CHAIN"/>
    <property type="match status" value="1"/>
</dbReference>
<evidence type="ECO:0000256" key="1">
    <source>
        <dbReference type="PROSITE-ProRule" id="PRU00221"/>
    </source>
</evidence>
<dbReference type="Proteomes" id="UP000572268">
    <property type="component" value="Unassembled WGS sequence"/>
</dbReference>
<proteinExistence type="predicted"/>
<dbReference type="SMART" id="SM00320">
    <property type="entry name" value="WD40"/>
    <property type="match status" value="3"/>
</dbReference>
<dbReference type="InterPro" id="IPR001680">
    <property type="entry name" value="WD40_rpt"/>
</dbReference>
<gene>
    <name evidence="4" type="ORF">FOL46_009293</name>
</gene>
<dbReference type="GO" id="GO:0051959">
    <property type="term" value="F:dynein light intermediate chain binding"/>
    <property type="evidence" value="ECO:0007669"/>
    <property type="project" value="InterPro"/>
</dbReference>
<dbReference type="PROSITE" id="PS50082">
    <property type="entry name" value="WD_REPEATS_2"/>
    <property type="match status" value="1"/>
</dbReference>
<feature type="compositionally biased region" description="Polar residues" evidence="3">
    <location>
        <begin position="2259"/>
        <end position="2268"/>
    </location>
</feature>
<feature type="compositionally biased region" description="Low complexity" evidence="3">
    <location>
        <begin position="2352"/>
        <end position="2373"/>
    </location>
</feature>
<organism evidence="4 5">
    <name type="scientific">Perkinsus olseni</name>
    <name type="common">Perkinsus atlanticus</name>
    <dbReference type="NCBI Taxonomy" id="32597"/>
    <lineage>
        <taxon>Eukaryota</taxon>
        <taxon>Sar</taxon>
        <taxon>Alveolata</taxon>
        <taxon>Perkinsozoa</taxon>
        <taxon>Perkinsea</taxon>
        <taxon>Perkinsida</taxon>
        <taxon>Perkinsidae</taxon>
        <taxon>Perkinsus</taxon>
    </lineage>
</organism>
<evidence type="ECO:0000256" key="2">
    <source>
        <dbReference type="SAM" id="Coils"/>
    </source>
</evidence>
<feature type="compositionally biased region" description="Basic and acidic residues" evidence="3">
    <location>
        <begin position="2160"/>
        <end position="2170"/>
    </location>
</feature>
<dbReference type="Gene3D" id="2.130.10.10">
    <property type="entry name" value="YVTN repeat-like/Quinoprotein amine dehydrogenase"/>
    <property type="match status" value="2"/>
</dbReference>
<protein>
    <submittedName>
        <fullName evidence="4">Uncharacterized protein</fullName>
    </submittedName>
</protein>
<reference evidence="4 5" key="1">
    <citation type="submission" date="2020-04" db="EMBL/GenBank/DDBJ databases">
        <title>Perkinsus olseni comparative genomics.</title>
        <authorList>
            <person name="Bogema D.R."/>
        </authorList>
    </citation>
    <scope>NUCLEOTIDE SEQUENCE [LARGE SCALE GENOMIC DNA]</scope>
    <source>
        <strain evidence="4">ATCC PRA-31</strain>
    </source>
</reference>
<dbReference type="SUPFAM" id="SSF50978">
    <property type="entry name" value="WD40 repeat-like"/>
    <property type="match status" value="1"/>
</dbReference>
<name>A0A7J6ML97_PEROL</name>
<evidence type="ECO:0000256" key="3">
    <source>
        <dbReference type="SAM" id="MobiDB-lite"/>
    </source>
</evidence>
<feature type="coiled-coil region" evidence="2">
    <location>
        <begin position="750"/>
        <end position="809"/>
    </location>
</feature>
<dbReference type="InterPro" id="IPR036322">
    <property type="entry name" value="WD40_repeat_dom_sf"/>
</dbReference>
<dbReference type="GO" id="GO:0045505">
    <property type="term" value="F:dynein intermediate chain binding"/>
    <property type="evidence" value="ECO:0007669"/>
    <property type="project" value="InterPro"/>
</dbReference>
<dbReference type="PROSITE" id="PS50294">
    <property type="entry name" value="WD_REPEATS_REGION"/>
    <property type="match status" value="1"/>
</dbReference>
<feature type="repeat" description="WD" evidence="1">
    <location>
        <begin position="1582"/>
        <end position="1616"/>
    </location>
</feature>
<dbReference type="Pfam" id="PF00400">
    <property type="entry name" value="WD40"/>
    <property type="match status" value="1"/>
</dbReference>